<evidence type="ECO:0000256" key="1">
    <source>
        <dbReference type="SAM" id="MobiDB-lite"/>
    </source>
</evidence>
<sequence length="334" mass="36776">MQTCANEPIAEEPEINQITSPNINLTRSICPSPPPIVTIESFNLTSDCEDEDQLSLLQISRFAYQPPMSKDHSKPAISRQPAKPLRDVGDPGPSPPVDSCKPKKAAHRRVPDEVADSQLTKLLKCIGCGLQWTSRKTVKQKRLHIDQCTKKNFLARDTVRILIQREIGQGSCSKDGGIPSDSARNDNESATVTLMDSVVPSEPVRKVRRQQVVPTVRSLPETREGILDRARDILGPSSRFEVDAPRVGAGPPSKNGAEVQSTQPFRRSLLASRNTEPPNLWRSDVLGDGRRALLSPRHSSLVHPNSRTSSTQEMIRFSFVSGHSHISGRIVIGL</sequence>
<feature type="region of interest" description="Disordered" evidence="1">
    <location>
        <begin position="241"/>
        <end position="262"/>
    </location>
</feature>
<dbReference type="AlphaFoldDB" id="A0A0D0EAR5"/>
<dbReference type="Proteomes" id="UP000054538">
    <property type="component" value="Unassembled WGS sequence"/>
</dbReference>
<organism evidence="2 3">
    <name type="scientific">Paxillus rubicundulus Ve08.2h10</name>
    <dbReference type="NCBI Taxonomy" id="930991"/>
    <lineage>
        <taxon>Eukaryota</taxon>
        <taxon>Fungi</taxon>
        <taxon>Dikarya</taxon>
        <taxon>Basidiomycota</taxon>
        <taxon>Agaricomycotina</taxon>
        <taxon>Agaricomycetes</taxon>
        <taxon>Agaricomycetidae</taxon>
        <taxon>Boletales</taxon>
        <taxon>Paxilineae</taxon>
        <taxon>Paxillaceae</taxon>
        <taxon>Paxillus</taxon>
    </lineage>
</organism>
<accession>A0A0D0EAR5</accession>
<dbReference type="InParanoid" id="A0A0D0EAR5"/>
<proteinExistence type="predicted"/>
<evidence type="ECO:0000313" key="3">
    <source>
        <dbReference type="Proteomes" id="UP000054538"/>
    </source>
</evidence>
<dbReference type="HOGENOM" id="CLU_831842_0_0_1"/>
<dbReference type="EMBL" id="KN824830">
    <property type="protein sequence ID" value="KIL00585.1"/>
    <property type="molecule type" value="Genomic_DNA"/>
</dbReference>
<name>A0A0D0EAR5_9AGAM</name>
<dbReference type="STRING" id="930991.A0A0D0EAR5"/>
<gene>
    <name evidence="2" type="ORF">PAXRUDRAFT_711325</name>
</gene>
<protein>
    <submittedName>
        <fullName evidence="2">Uncharacterized protein</fullName>
    </submittedName>
</protein>
<keyword evidence="3" id="KW-1185">Reference proteome</keyword>
<dbReference type="OrthoDB" id="5576441at2759"/>
<reference evidence="3" key="2">
    <citation type="submission" date="2015-01" db="EMBL/GenBank/DDBJ databases">
        <title>Evolutionary Origins and Diversification of the Mycorrhizal Mutualists.</title>
        <authorList>
            <consortium name="DOE Joint Genome Institute"/>
            <consortium name="Mycorrhizal Genomics Consortium"/>
            <person name="Kohler A."/>
            <person name="Kuo A."/>
            <person name="Nagy L.G."/>
            <person name="Floudas D."/>
            <person name="Copeland A."/>
            <person name="Barry K.W."/>
            <person name="Cichocki N."/>
            <person name="Veneault-Fourrey C."/>
            <person name="LaButti K."/>
            <person name="Lindquist E.A."/>
            <person name="Lipzen A."/>
            <person name="Lundell T."/>
            <person name="Morin E."/>
            <person name="Murat C."/>
            <person name="Riley R."/>
            <person name="Ohm R."/>
            <person name="Sun H."/>
            <person name="Tunlid A."/>
            <person name="Henrissat B."/>
            <person name="Grigoriev I.V."/>
            <person name="Hibbett D.S."/>
            <person name="Martin F."/>
        </authorList>
    </citation>
    <scope>NUCLEOTIDE SEQUENCE [LARGE SCALE GENOMIC DNA]</scope>
    <source>
        <strain evidence="3">Ve08.2h10</strain>
    </source>
</reference>
<reference evidence="2 3" key="1">
    <citation type="submission" date="2014-04" db="EMBL/GenBank/DDBJ databases">
        <authorList>
            <consortium name="DOE Joint Genome Institute"/>
            <person name="Kuo A."/>
            <person name="Kohler A."/>
            <person name="Jargeat P."/>
            <person name="Nagy L.G."/>
            <person name="Floudas D."/>
            <person name="Copeland A."/>
            <person name="Barry K.W."/>
            <person name="Cichocki N."/>
            <person name="Veneault-Fourrey C."/>
            <person name="LaButti K."/>
            <person name="Lindquist E.A."/>
            <person name="Lipzen A."/>
            <person name="Lundell T."/>
            <person name="Morin E."/>
            <person name="Murat C."/>
            <person name="Sun H."/>
            <person name="Tunlid A."/>
            <person name="Henrissat B."/>
            <person name="Grigoriev I.V."/>
            <person name="Hibbett D.S."/>
            <person name="Martin F."/>
            <person name="Nordberg H.P."/>
            <person name="Cantor M.N."/>
            <person name="Hua S.X."/>
        </authorList>
    </citation>
    <scope>NUCLEOTIDE SEQUENCE [LARGE SCALE GENOMIC DNA]</scope>
    <source>
        <strain evidence="2 3">Ve08.2h10</strain>
    </source>
</reference>
<feature type="region of interest" description="Disordered" evidence="1">
    <location>
        <begin position="66"/>
        <end position="112"/>
    </location>
</feature>
<evidence type="ECO:0000313" key="2">
    <source>
        <dbReference type="EMBL" id="KIL00585.1"/>
    </source>
</evidence>